<dbReference type="EMBL" id="CP098248">
    <property type="protein sequence ID" value="WAV96782.1"/>
    <property type="molecule type" value="Genomic_DNA"/>
</dbReference>
<evidence type="ECO:0000313" key="1">
    <source>
        <dbReference type="EMBL" id="WAV96782.1"/>
    </source>
</evidence>
<proteinExistence type="predicted"/>
<reference evidence="2" key="1">
    <citation type="journal article" date="2022" name="Front. Microbiol.">
        <title>New perspectives on an old grouping: The genomic and phenotypic variability of Oxalobacter formigenes and the implications for calcium oxalate stone prevention.</title>
        <authorList>
            <person name="Chmiel J.A."/>
            <person name="Carr C."/>
            <person name="Stuivenberg G.A."/>
            <person name="Venema R."/>
            <person name="Chanyi R.M."/>
            <person name="Al K.F."/>
            <person name="Giguere D."/>
            <person name="Say H."/>
            <person name="Akouris P.P."/>
            <person name="Dominguez Romero S.A."/>
            <person name="Kwong A."/>
            <person name="Tai V."/>
            <person name="Koval S.F."/>
            <person name="Razvi H."/>
            <person name="Bjazevic J."/>
            <person name="Burton J.P."/>
        </authorList>
    </citation>
    <scope>NUCLEOTIDE SEQUENCE</scope>
    <source>
        <strain evidence="2">HOxNP-1</strain>
    </source>
</reference>
<dbReference type="Proteomes" id="UP001164794">
    <property type="component" value="Chromosome"/>
</dbReference>
<sequence length="86" mass="9450">MTGTPTDNRCSEQGQQTAFFRDQAGKVACLSESAEWKPGTAFHSNTHSGQSHDADFSCFMGICDDGGFKMRLKGRAGKGRRDVFRE</sequence>
<name>A0ABY7JI50_9BURK</name>
<gene>
    <name evidence="1" type="ORF">NB645_08125</name>
    <name evidence="2" type="ORF">NB645_10150</name>
</gene>
<protein>
    <submittedName>
        <fullName evidence="2">Uncharacterized protein</fullName>
    </submittedName>
</protein>
<dbReference type="RefSeq" id="WP_269264263.1">
    <property type="nucleotide sequence ID" value="NZ_CP098248.1"/>
</dbReference>
<evidence type="ECO:0000313" key="3">
    <source>
        <dbReference type="Proteomes" id="UP001164794"/>
    </source>
</evidence>
<evidence type="ECO:0000313" key="2">
    <source>
        <dbReference type="EMBL" id="WAV97126.1"/>
    </source>
</evidence>
<organism evidence="2 3">
    <name type="scientific">Oxalobacter aliiformigenes</name>
    <dbReference type="NCBI Taxonomy" id="2946593"/>
    <lineage>
        <taxon>Bacteria</taxon>
        <taxon>Pseudomonadati</taxon>
        <taxon>Pseudomonadota</taxon>
        <taxon>Betaproteobacteria</taxon>
        <taxon>Burkholderiales</taxon>
        <taxon>Oxalobacteraceae</taxon>
        <taxon>Oxalobacter</taxon>
    </lineage>
</organism>
<keyword evidence="3" id="KW-1185">Reference proteome</keyword>
<accession>A0ABY7JI50</accession>
<dbReference type="EMBL" id="CP098248">
    <property type="protein sequence ID" value="WAV97126.1"/>
    <property type="molecule type" value="Genomic_DNA"/>
</dbReference>